<dbReference type="PaxDb" id="537011-PREVCOP_04821"/>
<accession>D1PC88</accession>
<evidence type="ECO:0000256" key="1">
    <source>
        <dbReference type="SAM" id="Phobius"/>
    </source>
</evidence>
<dbReference type="AlphaFoldDB" id="D1PC88"/>
<reference evidence="2" key="1">
    <citation type="submission" date="2009-11" db="EMBL/GenBank/DDBJ databases">
        <authorList>
            <person name="Weinstock G."/>
            <person name="Sodergren E."/>
            <person name="Clifton S."/>
            <person name="Fulton L."/>
            <person name="Fulton B."/>
            <person name="Courtney L."/>
            <person name="Fronick C."/>
            <person name="Harrison M."/>
            <person name="Strong C."/>
            <person name="Farmer C."/>
            <person name="Delahaunty K."/>
            <person name="Markovic C."/>
            <person name="Hall O."/>
            <person name="Minx P."/>
            <person name="Tomlinson C."/>
            <person name="Mitreva M."/>
            <person name="Nelson J."/>
            <person name="Hou S."/>
            <person name="Wollam A."/>
            <person name="Pepin K.H."/>
            <person name="Johnson M."/>
            <person name="Bhonagiri V."/>
            <person name="Nash W.E."/>
            <person name="Warren W."/>
            <person name="Chinwalla A."/>
            <person name="Mardis E.R."/>
            <person name="Wilson R.K."/>
        </authorList>
    </citation>
    <scope>NUCLEOTIDE SEQUENCE [LARGE SCALE GENOMIC DNA]</scope>
    <source>
        <strain evidence="2">DSM 18205</strain>
    </source>
</reference>
<keyword evidence="1" id="KW-0812">Transmembrane</keyword>
<dbReference type="Proteomes" id="UP000004477">
    <property type="component" value="Unassembled WGS sequence"/>
</dbReference>
<evidence type="ECO:0000313" key="3">
    <source>
        <dbReference type="Proteomes" id="UP000004477"/>
    </source>
</evidence>
<comment type="caution">
    <text evidence="2">The sequence shown here is derived from an EMBL/GenBank/DDBJ whole genome shotgun (WGS) entry which is preliminary data.</text>
</comment>
<evidence type="ECO:0000313" key="2">
    <source>
        <dbReference type="EMBL" id="EFB35541.1"/>
    </source>
</evidence>
<feature type="transmembrane region" description="Helical" evidence="1">
    <location>
        <begin position="13"/>
        <end position="34"/>
    </location>
</feature>
<keyword evidence="1" id="KW-0472">Membrane</keyword>
<keyword evidence="3" id="KW-1185">Reference proteome</keyword>
<gene>
    <name evidence="2" type="ORF">PREVCOP_04821</name>
</gene>
<protein>
    <submittedName>
        <fullName evidence="2">Uncharacterized protein</fullName>
    </submittedName>
</protein>
<sequence>MTFVSHHYFNFCFFHFFSSILKCFCFNILSLYIIRCMFCIKKQLPYTYLW</sequence>
<proteinExistence type="predicted"/>
<organism evidence="2 3">
    <name type="scientific">Segatella copri DSM 18205</name>
    <dbReference type="NCBI Taxonomy" id="537011"/>
    <lineage>
        <taxon>Bacteria</taxon>
        <taxon>Pseudomonadati</taxon>
        <taxon>Bacteroidota</taxon>
        <taxon>Bacteroidia</taxon>
        <taxon>Bacteroidales</taxon>
        <taxon>Prevotellaceae</taxon>
        <taxon>Segatella</taxon>
    </lineage>
</organism>
<dbReference type="HOGENOM" id="CLU_3121149_0_0_10"/>
<dbReference type="EMBL" id="ACBX02000014">
    <property type="protein sequence ID" value="EFB35541.1"/>
    <property type="molecule type" value="Genomic_DNA"/>
</dbReference>
<keyword evidence="1" id="KW-1133">Transmembrane helix</keyword>
<name>D1PC88_9BACT</name>